<dbReference type="NCBIfam" id="TIGR01039">
    <property type="entry name" value="atpD"/>
    <property type="match status" value="1"/>
</dbReference>
<evidence type="ECO:0000256" key="2">
    <source>
        <dbReference type="ARBA" id="ARBA00022448"/>
    </source>
</evidence>
<accession>A0A1Z1GBI4</accession>
<comment type="catalytic activity">
    <reaction evidence="14 16">
        <text>ATP + H2O + 4 H(+)(in) = ADP + phosphate + 5 H(+)(out)</text>
        <dbReference type="Rhea" id="RHEA:57720"/>
        <dbReference type="ChEBI" id="CHEBI:15377"/>
        <dbReference type="ChEBI" id="CHEBI:15378"/>
        <dbReference type="ChEBI" id="CHEBI:30616"/>
        <dbReference type="ChEBI" id="CHEBI:43474"/>
        <dbReference type="ChEBI" id="CHEBI:456216"/>
        <dbReference type="EC" id="7.1.2.2"/>
    </reaction>
</comment>
<name>A0A1Z1GBI4_9CARY</name>
<dbReference type="InterPro" id="IPR000194">
    <property type="entry name" value="ATPase_F1/V1/A1_a/bsu_nucl-bd"/>
</dbReference>
<dbReference type="InterPro" id="IPR020003">
    <property type="entry name" value="ATPase_a/bsu_AS"/>
</dbReference>
<dbReference type="InterPro" id="IPR004100">
    <property type="entry name" value="ATPase_F1/V1/A1_a/bsu_N"/>
</dbReference>
<keyword evidence="7" id="KW-1278">Translocase</keyword>
<dbReference type="InterPro" id="IPR005722">
    <property type="entry name" value="ATP_synth_F1_bsu"/>
</dbReference>
<dbReference type="InterPro" id="IPR024034">
    <property type="entry name" value="ATPase_F1/V1_b/a_C"/>
</dbReference>
<dbReference type="EC" id="7.1.2.2" evidence="16"/>
<dbReference type="CDD" id="cd18110">
    <property type="entry name" value="ATP-synt_F1_beta_C"/>
    <property type="match status" value="1"/>
</dbReference>
<dbReference type="HAMAP" id="MF_01347">
    <property type="entry name" value="ATP_synth_beta_bact"/>
    <property type="match status" value="1"/>
</dbReference>
<dbReference type="GO" id="GO:0009535">
    <property type="term" value="C:chloroplast thylakoid membrane"/>
    <property type="evidence" value="ECO:0007669"/>
    <property type="project" value="TreeGrafter"/>
</dbReference>
<geneLocation type="plastid" evidence="18"/>
<dbReference type="InterPro" id="IPR050053">
    <property type="entry name" value="ATPase_alpha/beta_chains"/>
</dbReference>
<evidence type="ECO:0000256" key="13">
    <source>
        <dbReference type="ARBA" id="ARBA00037290"/>
    </source>
</evidence>
<dbReference type="Pfam" id="PF00006">
    <property type="entry name" value="ATP-synt_ab"/>
    <property type="match status" value="1"/>
</dbReference>
<evidence type="ECO:0000256" key="14">
    <source>
        <dbReference type="ARBA" id="ARBA00048383"/>
    </source>
</evidence>
<evidence type="ECO:0000256" key="11">
    <source>
        <dbReference type="ARBA" id="ARBA00023196"/>
    </source>
</evidence>
<dbReference type="PROSITE" id="PS00152">
    <property type="entry name" value="ATPASE_ALPHA_BETA"/>
    <property type="match status" value="1"/>
</dbReference>
<evidence type="ECO:0000256" key="16">
    <source>
        <dbReference type="RuleBase" id="RU003553"/>
    </source>
</evidence>
<gene>
    <name evidence="18" type="primary">atpB</name>
</gene>
<dbReference type="GO" id="GO:0005739">
    <property type="term" value="C:mitochondrion"/>
    <property type="evidence" value="ECO:0007669"/>
    <property type="project" value="GOC"/>
</dbReference>
<evidence type="ECO:0000256" key="3">
    <source>
        <dbReference type="ARBA" id="ARBA00022640"/>
    </source>
</evidence>
<comment type="function">
    <text evidence="13">Produces ATP from ADP in the presence of a proton gradient across the membrane. The catalytic sites are hosted primarily by the beta subunits.</text>
</comment>
<evidence type="ECO:0000313" key="18">
    <source>
        <dbReference type="EMBL" id="ARV87606.1"/>
    </source>
</evidence>
<evidence type="ECO:0000256" key="8">
    <source>
        <dbReference type="ARBA" id="ARBA00023065"/>
    </source>
</evidence>
<proteinExistence type="inferred from homology"/>
<keyword evidence="6 16" id="KW-0067">ATP-binding</keyword>
<dbReference type="FunFam" id="2.40.10.170:FF:000002">
    <property type="entry name" value="ATP synthase subunit beta, chloroplastic"/>
    <property type="match status" value="1"/>
</dbReference>
<keyword evidence="10" id="KW-0472">Membrane</keyword>
<dbReference type="FunFam" id="3.40.50.300:FF:000026">
    <property type="entry name" value="ATP synthase subunit beta"/>
    <property type="match status" value="1"/>
</dbReference>
<dbReference type="AlphaFoldDB" id="A0A1Z1GBI4"/>
<keyword evidence="3 18" id="KW-0934">Plastid</keyword>
<dbReference type="GO" id="GO:0046933">
    <property type="term" value="F:proton-transporting ATP synthase activity, rotational mechanism"/>
    <property type="evidence" value="ECO:0007669"/>
    <property type="project" value="InterPro"/>
</dbReference>
<dbReference type="Pfam" id="PF22919">
    <property type="entry name" value="ATP-synt_VA_C"/>
    <property type="match status" value="1"/>
</dbReference>
<keyword evidence="4 16" id="KW-0547">Nucleotide-binding</keyword>
<feature type="domain" description="AAA+ ATPase" evidence="17">
    <location>
        <begin position="164"/>
        <end position="356"/>
    </location>
</feature>
<dbReference type="FunFam" id="1.10.1140.10:FF:000001">
    <property type="entry name" value="ATP synthase subunit beta"/>
    <property type="match status" value="1"/>
</dbReference>
<evidence type="ECO:0000259" key="17">
    <source>
        <dbReference type="SMART" id="SM00382"/>
    </source>
</evidence>
<evidence type="ECO:0000256" key="9">
    <source>
        <dbReference type="ARBA" id="ARBA00023078"/>
    </source>
</evidence>
<comment type="similarity">
    <text evidence="1">Belongs to the ATPase alpha/beta chains family.</text>
</comment>
<dbReference type="RefSeq" id="YP_009390904.1">
    <property type="nucleotide sequence ID" value="NC_035241.1"/>
</dbReference>
<evidence type="ECO:0000256" key="15">
    <source>
        <dbReference type="ARBA" id="ARBA00060414"/>
    </source>
</evidence>
<dbReference type="FunFam" id="3.40.50.12240:FF:000006">
    <property type="entry name" value="ATP synthase subunit beta"/>
    <property type="match status" value="1"/>
</dbReference>
<evidence type="ECO:0000256" key="12">
    <source>
        <dbReference type="ARBA" id="ARBA00023310"/>
    </source>
</evidence>
<keyword evidence="11 16" id="KW-0139">CF(1)</keyword>
<dbReference type="PANTHER" id="PTHR15184">
    <property type="entry name" value="ATP SYNTHASE"/>
    <property type="match status" value="1"/>
</dbReference>
<dbReference type="InterPro" id="IPR036121">
    <property type="entry name" value="ATPase_F1/V1/A1_a/bsu_N_sf"/>
</dbReference>
<dbReference type="Gene3D" id="1.10.1140.10">
    <property type="entry name" value="Bovine Mitochondrial F1-atpase, Atp Synthase Beta Chain, Chain D, domain 3"/>
    <property type="match status" value="1"/>
</dbReference>
<evidence type="ECO:0000256" key="4">
    <source>
        <dbReference type="ARBA" id="ARBA00022741"/>
    </source>
</evidence>
<dbReference type="GO" id="GO:0042776">
    <property type="term" value="P:proton motive force-driven mitochondrial ATP synthesis"/>
    <property type="evidence" value="ECO:0007669"/>
    <property type="project" value="TreeGrafter"/>
</dbReference>
<dbReference type="Pfam" id="PF02874">
    <property type="entry name" value="ATP-synt_ab_N"/>
    <property type="match status" value="1"/>
</dbReference>
<dbReference type="PANTHER" id="PTHR15184:SF71">
    <property type="entry name" value="ATP SYNTHASE SUBUNIT BETA, MITOCHONDRIAL"/>
    <property type="match status" value="1"/>
</dbReference>
<keyword evidence="9" id="KW-0793">Thylakoid</keyword>
<dbReference type="SUPFAM" id="SSF52540">
    <property type="entry name" value="P-loop containing nucleoside triphosphate hydrolases"/>
    <property type="match status" value="1"/>
</dbReference>
<dbReference type="Gene3D" id="3.40.50.300">
    <property type="entry name" value="P-loop containing nucleotide triphosphate hydrolases"/>
    <property type="match status" value="1"/>
</dbReference>
<dbReference type="GO" id="GO:0005524">
    <property type="term" value="F:ATP binding"/>
    <property type="evidence" value="ECO:0007669"/>
    <property type="project" value="UniProtKB-KW"/>
</dbReference>
<keyword evidence="5" id="KW-0375">Hydrogen ion transport</keyword>
<dbReference type="Gene3D" id="2.40.10.170">
    <property type="match status" value="1"/>
</dbReference>
<protein>
    <recommendedName>
        <fullName evidence="16">ATP synthase subunit beta</fullName>
        <ecNumber evidence="16">7.1.2.2</ecNumber>
    </recommendedName>
</protein>
<evidence type="ECO:0000256" key="1">
    <source>
        <dbReference type="ARBA" id="ARBA00008936"/>
    </source>
</evidence>
<dbReference type="InterPro" id="IPR027417">
    <property type="entry name" value="P-loop_NTPase"/>
</dbReference>
<dbReference type="GO" id="GO:0045259">
    <property type="term" value="C:proton-transporting ATP synthase complex"/>
    <property type="evidence" value="ECO:0007669"/>
    <property type="project" value="UniProtKB-KW"/>
</dbReference>
<keyword evidence="12 16" id="KW-0066">ATP synthesis</keyword>
<dbReference type="InterPro" id="IPR055190">
    <property type="entry name" value="ATP-synt_VA_C"/>
</dbReference>
<keyword evidence="8" id="KW-0406">Ion transport</keyword>
<dbReference type="CDD" id="cd18115">
    <property type="entry name" value="ATP-synt_F1_beta_N"/>
    <property type="match status" value="1"/>
</dbReference>
<evidence type="ECO:0000256" key="7">
    <source>
        <dbReference type="ARBA" id="ARBA00022967"/>
    </source>
</evidence>
<dbReference type="SUPFAM" id="SSF50615">
    <property type="entry name" value="N-terminal domain of alpha and beta subunits of F1 ATP synthase"/>
    <property type="match status" value="1"/>
</dbReference>
<evidence type="ECO:0000256" key="6">
    <source>
        <dbReference type="ARBA" id="ARBA00022840"/>
    </source>
</evidence>
<evidence type="ECO:0000256" key="10">
    <source>
        <dbReference type="ARBA" id="ARBA00023136"/>
    </source>
</evidence>
<dbReference type="InterPro" id="IPR003593">
    <property type="entry name" value="AAA+_ATPase"/>
</dbReference>
<dbReference type="EMBL" id="KY651214">
    <property type="protein sequence ID" value="ARV87606.1"/>
    <property type="molecule type" value="Genomic_DNA"/>
</dbReference>
<dbReference type="SMART" id="SM00382">
    <property type="entry name" value="AAA"/>
    <property type="match status" value="1"/>
</dbReference>
<dbReference type="SUPFAM" id="SSF47917">
    <property type="entry name" value="C-terminal domain of alpha and beta subunits of F1 ATP synthase"/>
    <property type="match status" value="1"/>
</dbReference>
<dbReference type="GeneID" id="33352072"/>
<organism evidence="18">
    <name type="scientific">Drosera erythrorhiza</name>
    <dbReference type="NCBI Taxonomy" id="2005751"/>
    <lineage>
        <taxon>Eukaryota</taxon>
        <taxon>Viridiplantae</taxon>
        <taxon>Streptophyta</taxon>
        <taxon>Embryophyta</taxon>
        <taxon>Tracheophyta</taxon>
        <taxon>Spermatophyta</taxon>
        <taxon>Magnoliopsida</taxon>
        <taxon>eudicotyledons</taxon>
        <taxon>Gunneridae</taxon>
        <taxon>Pentapetalae</taxon>
        <taxon>Caryophyllales</taxon>
        <taxon>Droseraceae</taxon>
        <taxon>Drosera</taxon>
    </lineage>
</organism>
<reference evidence="18" key="1">
    <citation type="submission" date="2017-02" db="EMBL/GenBank/DDBJ databases">
        <title>Plastome-wide rearrangements and gene losses in carnivorous Droseraceae.</title>
        <authorList>
            <person name="Nevill P.G."/>
            <person name="Howell K.A."/>
            <person name="Cross A.T."/>
            <person name="Williams A.V."/>
            <person name="Zhong X."/>
            <person name="Tonti-Filippini J."/>
            <person name="Boykin L.M."/>
            <person name="Dixon K.W."/>
            <person name="Small I.D."/>
        </authorList>
    </citation>
    <scope>NUCLEOTIDE SEQUENCE</scope>
</reference>
<dbReference type="CDD" id="cd01133">
    <property type="entry name" value="F1-ATPase_beta_CD"/>
    <property type="match status" value="1"/>
</dbReference>
<sequence>MTTITYDYEVSTPELAKNNFGRITQIIGPVLDIAFPPGKLPAIYNSIVVKGRNTIGEIINLTCEVQQLLGKNRVRAVAMSATEGLMRGLQVVDTGAALSVPVGSATLGRIFNVLGETIDNLGPVKTRTTSPIHRSPPDFIQLDTKLSIFETGIKVVDLLAPYRRGGKIGLFGGAGVGKTVLIMELINNIAKAHGGVSVFAGVGERTREGNDLYKEMKESGVINEKNLAESKVALIYGQMNEPPGARMRVALTALTMAEYFRDVNKLDVLLFVDNIFRFVQAGSEVSALLGRIPSAVGYQPTLTTEMGCLQERITSTKDGSITSIQAVYVPADDLTDPAPATTFAHLDTTTVLSRELTAKGIYPAVDPLDSTSTILQPKIIGDEHYETAQRVKETLQRYKEVQDIIAILGLDELAEEDRLTVVRARKMERFLSQPFVVAEVFTGSLGKYVSREETIRGFQLMISGDLDGLPEQAFYFVGNINEATMNV</sequence>
<comment type="subunit">
    <text evidence="16">F-type ATPases have 2 components, CF(1) - the catalytic core - and CF(0) - the membrane proton channel. CF(1) has five subunits: alpha(3), beta(3), gamma(1), delta(1), epsilon(1). CF(0) has four main subunits: a(1), b(1), b'(1) and c(9-12).</text>
</comment>
<comment type="subcellular location">
    <subcellularLocation>
        <location evidence="15">Plastid thylakoid membrane</location>
        <topology evidence="15">Peripheral membrane protein</topology>
    </subcellularLocation>
</comment>
<evidence type="ECO:0000256" key="5">
    <source>
        <dbReference type="ARBA" id="ARBA00022781"/>
    </source>
</evidence>
<keyword evidence="2" id="KW-0813">Transport</keyword>